<dbReference type="EMBL" id="QLOE01000004">
    <property type="protein sequence ID" value="RAO79239.1"/>
    <property type="molecule type" value="Genomic_DNA"/>
</dbReference>
<gene>
    <name evidence="2" type="ORF">DPC56_04795</name>
</gene>
<organism evidence="2 3">
    <name type="scientific">Methanothermobacter tenebrarum</name>
    <dbReference type="NCBI Taxonomy" id="680118"/>
    <lineage>
        <taxon>Archaea</taxon>
        <taxon>Methanobacteriati</taxon>
        <taxon>Methanobacteriota</taxon>
        <taxon>Methanomada group</taxon>
        <taxon>Methanobacteria</taxon>
        <taxon>Methanobacteriales</taxon>
        <taxon>Methanobacteriaceae</taxon>
        <taxon>Methanothermobacter</taxon>
    </lineage>
</organism>
<dbReference type="Gene3D" id="1.20.5.4090">
    <property type="match status" value="1"/>
</dbReference>
<sequence>MQAFECEEKVCIIPKTQFQKLVENQEKYRKIVEENRKLTNQLSQLQADYEKLKNEHKHLQEVFKKREKEVSHLQNEVERLQNRSIIEIILEKLTKRKAIEGSTKEK</sequence>
<dbReference type="RefSeq" id="WP_112093927.1">
    <property type="nucleotide sequence ID" value="NZ_QLOE01000004.1"/>
</dbReference>
<accession>A0A328PAH0</accession>
<feature type="coiled-coil region" evidence="1">
    <location>
        <begin position="21"/>
        <end position="83"/>
    </location>
</feature>
<protein>
    <submittedName>
        <fullName evidence="2">Uncharacterized protein</fullName>
    </submittedName>
</protein>
<keyword evidence="3" id="KW-1185">Reference proteome</keyword>
<evidence type="ECO:0000256" key="1">
    <source>
        <dbReference type="SAM" id="Coils"/>
    </source>
</evidence>
<evidence type="ECO:0000313" key="2">
    <source>
        <dbReference type="EMBL" id="RAO79239.1"/>
    </source>
</evidence>
<evidence type="ECO:0000313" key="3">
    <source>
        <dbReference type="Proteomes" id="UP000249782"/>
    </source>
</evidence>
<dbReference type="Proteomes" id="UP000249782">
    <property type="component" value="Unassembled WGS sequence"/>
</dbReference>
<reference evidence="2 3" key="1">
    <citation type="submission" date="2018-06" db="EMBL/GenBank/DDBJ databases">
        <title>Draft genome sequence of hyperthermophilic methanogen Methanothermobacter tenebrarum sp. MCM-B 1447.</title>
        <authorList>
            <person name="Pore S.D."/>
            <person name="Dagar S."/>
            <person name="Dhakephalkar P.K."/>
        </authorList>
    </citation>
    <scope>NUCLEOTIDE SEQUENCE [LARGE SCALE GENOMIC DNA]</scope>
    <source>
        <strain evidence="2 3">MCM B 1447</strain>
    </source>
</reference>
<name>A0A328PAH0_9EURY</name>
<keyword evidence="1" id="KW-0175">Coiled coil</keyword>
<proteinExistence type="predicted"/>
<dbReference type="AlphaFoldDB" id="A0A328PAH0"/>
<comment type="caution">
    <text evidence="2">The sequence shown here is derived from an EMBL/GenBank/DDBJ whole genome shotgun (WGS) entry which is preliminary data.</text>
</comment>